<dbReference type="Pfam" id="PF09995">
    <property type="entry name" value="MPAB_Lcp_cat"/>
    <property type="match status" value="1"/>
</dbReference>
<dbReference type="RefSeq" id="WP_012643167.1">
    <property type="nucleotide sequence ID" value="NC_011961.1"/>
</dbReference>
<protein>
    <recommendedName>
        <fullName evidence="1">ER-bound oxygenase mpaB/mpaB'/Rubber oxygenase catalytic domain-containing protein</fullName>
    </recommendedName>
</protein>
<reference evidence="2 3" key="1">
    <citation type="journal article" date="2009" name="PLoS ONE">
        <title>Complete genome sequence of the aerobic CO-oxidizing thermophile Thermomicrobium roseum.</title>
        <authorList>
            <person name="Wu D."/>
            <person name="Raymond J."/>
            <person name="Wu M."/>
            <person name="Chatterji S."/>
            <person name="Ren Q."/>
            <person name="Graham J.E."/>
            <person name="Bryant D.A."/>
            <person name="Robb F."/>
            <person name="Colman A."/>
            <person name="Tallon L.J."/>
            <person name="Badger J.H."/>
            <person name="Madupu R."/>
            <person name="Ward N.L."/>
            <person name="Eisen J.A."/>
        </authorList>
    </citation>
    <scope>NUCLEOTIDE SEQUENCE [LARGE SCALE GENOMIC DNA]</scope>
    <source>
        <strain evidence="3">ATCC 27502 / DSM 5159 / P-2</strain>
        <plasmid evidence="2">unnamed</plasmid>
    </source>
</reference>
<feature type="domain" description="ER-bound oxygenase mpaB/mpaB'/Rubber oxygenase catalytic" evidence="1">
    <location>
        <begin position="11"/>
        <end position="246"/>
    </location>
</feature>
<geneLocation type="plasmid" evidence="3">
    <name>Tros</name>
</geneLocation>
<dbReference type="PANTHER" id="PTHR36151:SF3">
    <property type="entry name" value="ER-BOUND OXYGENASE MPAB_MPAB'_RUBBER OXYGENASE CATALYTIC DOMAIN-CONTAINING PROTEIN"/>
    <property type="match status" value="1"/>
</dbReference>
<organism evidence="2 3">
    <name type="scientific">Thermomicrobium roseum (strain ATCC 27502 / DSM 5159 / P-2)</name>
    <dbReference type="NCBI Taxonomy" id="309801"/>
    <lineage>
        <taxon>Bacteria</taxon>
        <taxon>Pseudomonadati</taxon>
        <taxon>Thermomicrobiota</taxon>
        <taxon>Thermomicrobia</taxon>
        <taxon>Thermomicrobiales</taxon>
        <taxon>Thermomicrobiaceae</taxon>
        <taxon>Thermomicrobium</taxon>
    </lineage>
</organism>
<gene>
    <name evidence="2" type="ordered locus">trd_A0318</name>
</gene>
<keyword evidence="2" id="KW-0614">Plasmid</keyword>
<dbReference type="Proteomes" id="UP000000447">
    <property type="component" value="Plasmid unnamed"/>
</dbReference>
<dbReference type="AlphaFoldDB" id="B9L3F4"/>
<evidence type="ECO:0000313" key="2">
    <source>
        <dbReference type="EMBL" id="ACM07180.1"/>
    </source>
</evidence>
<evidence type="ECO:0000313" key="3">
    <source>
        <dbReference type="Proteomes" id="UP000000447"/>
    </source>
</evidence>
<dbReference type="GO" id="GO:0016491">
    <property type="term" value="F:oxidoreductase activity"/>
    <property type="evidence" value="ECO:0007669"/>
    <property type="project" value="InterPro"/>
</dbReference>
<dbReference type="eggNOG" id="COG3662">
    <property type="taxonomic scope" value="Bacteria"/>
</dbReference>
<dbReference type="HOGENOM" id="CLU_059206_3_1_0"/>
<proteinExistence type="predicted"/>
<sequence>MMRESRSIVQIVNAERIVVLGWGRAILAQLAHPLVAAGVAEHSSFARDTWSAFRRFRATVNAMRALTFGSPEAARAAAARIIRTHDRVRGMLREPSGRFPAGTRYSAHDPDLLVWVHTTTVEATITAYERFVRVLTPEERDRYCREASAMEFWLGIPNGYLPRSWGEIEEKITRARREGTLAVTPLTRQLADSVLSPPHPWWLAPSVRVWRWLTIGFLPDWLRAAYGFSWSAHDDERFERYARAIRSLWSRLPALVRTWPEARSAQSLALPPDGMTSVGAPQ</sequence>
<name>B9L3F4_THERP</name>
<dbReference type="PANTHER" id="PTHR36151">
    <property type="entry name" value="BLR2777 PROTEIN"/>
    <property type="match status" value="1"/>
</dbReference>
<dbReference type="InterPro" id="IPR018713">
    <property type="entry name" value="MPAB/Lcp_cat_dom"/>
</dbReference>
<keyword evidence="3" id="KW-1185">Reference proteome</keyword>
<dbReference type="EMBL" id="CP001276">
    <property type="protein sequence ID" value="ACM07180.1"/>
    <property type="molecule type" value="Genomic_DNA"/>
</dbReference>
<dbReference type="KEGG" id="tro:trd_A0318"/>
<accession>B9L3F4</accession>
<evidence type="ECO:0000259" key="1">
    <source>
        <dbReference type="Pfam" id="PF09995"/>
    </source>
</evidence>